<dbReference type="Proteomes" id="UP001530293">
    <property type="component" value="Unassembled WGS sequence"/>
</dbReference>
<keyword evidence="2" id="KW-0812">Transmembrane</keyword>
<keyword evidence="5" id="KW-1185">Reference proteome</keyword>
<keyword evidence="2" id="KW-1133">Transmembrane helix</keyword>
<dbReference type="InterPro" id="IPR013830">
    <property type="entry name" value="SGNH_hydro"/>
</dbReference>
<dbReference type="Gene3D" id="3.40.50.1110">
    <property type="entry name" value="SGNH hydrolase"/>
    <property type="match status" value="1"/>
</dbReference>
<keyword evidence="2" id="KW-0472">Membrane</keyword>
<gene>
    <name evidence="4" type="ORF">ACHAWU_009838</name>
</gene>
<feature type="compositionally biased region" description="Low complexity" evidence="1">
    <location>
        <begin position="40"/>
        <end position="49"/>
    </location>
</feature>
<comment type="caution">
    <text evidence="4">The sequence shown here is derived from an EMBL/GenBank/DDBJ whole genome shotgun (WGS) entry which is preliminary data.</text>
</comment>
<sequence length="501" mass="56875">MDRVRREYGDDSLDGLVPPSHRNSHSSLELEAADDDDDSSFAPSSFSPAATAATPKRSLLFYLATISAFIIIYRTEVILGVALSISIGIAISTSFHHRHPKFNPFEHAQITNDYTEIKSKYDLTLGSIDHWCLRGGDNACRCEDPLEPMSRRSNPKWEEQHTENIKVAQAAMMKLFSSSSNEKYEPSYDDKWVEGYDDDWIYGEGSRFGTDDYKVSSSTQTQSNVETVGYEEDDDDGYSVPMERPAKNETDRRRYLEDYELDVVFIGDSITEQRQGTSKARPDERYTGIKEVFDKTFTKEKGGEFNGIAMGISGDTSPNLLWRLLNGEMPYGLTPKVWWVGIGINDLSMTGCSEEVVLLGILRVVEEIQLKNPDSIIVINSLLPVQRNRDGLLEHSESHHKKVALKDKENNLPEDEMSDNRMDVDLWPSIVAINDELSKFASKHPKIKFFNAENVFVEEREDGKYMKIDLFEDPVHPNLAGHKKWNGEIKKRLHEILKDGA</sequence>
<feature type="transmembrane region" description="Helical" evidence="2">
    <location>
        <begin position="59"/>
        <end position="91"/>
    </location>
</feature>
<name>A0ABD3LXJ5_9STRA</name>
<dbReference type="SUPFAM" id="SSF52266">
    <property type="entry name" value="SGNH hydrolase"/>
    <property type="match status" value="1"/>
</dbReference>
<feature type="region of interest" description="Disordered" evidence="1">
    <location>
        <begin position="230"/>
        <end position="250"/>
    </location>
</feature>
<dbReference type="InterPro" id="IPR051532">
    <property type="entry name" value="Ester_Hydrolysis_Enzymes"/>
</dbReference>
<dbReference type="InterPro" id="IPR036514">
    <property type="entry name" value="SGNH_hydro_sf"/>
</dbReference>
<evidence type="ECO:0000256" key="2">
    <source>
        <dbReference type="SAM" id="Phobius"/>
    </source>
</evidence>
<feature type="domain" description="SGNH hydrolase-type esterase" evidence="3">
    <location>
        <begin position="265"/>
        <end position="483"/>
    </location>
</feature>
<dbReference type="PANTHER" id="PTHR30383">
    <property type="entry name" value="THIOESTERASE 1/PROTEASE 1/LYSOPHOSPHOLIPASE L1"/>
    <property type="match status" value="1"/>
</dbReference>
<dbReference type="Pfam" id="PF13472">
    <property type="entry name" value="Lipase_GDSL_2"/>
    <property type="match status" value="1"/>
</dbReference>
<dbReference type="PANTHER" id="PTHR30383:SF5">
    <property type="entry name" value="SGNH HYDROLASE-TYPE ESTERASE DOMAIN-CONTAINING PROTEIN"/>
    <property type="match status" value="1"/>
</dbReference>
<dbReference type="EMBL" id="JALLBG020000303">
    <property type="protein sequence ID" value="KAL3756444.1"/>
    <property type="molecule type" value="Genomic_DNA"/>
</dbReference>
<feature type="region of interest" description="Disordered" evidence="1">
    <location>
        <begin position="1"/>
        <end position="49"/>
    </location>
</feature>
<evidence type="ECO:0000259" key="3">
    <source>
        <dbReference type="Pfam" id="PF13472"/>
    </source>
</evidence>
<proteinExistence type="predicted"/>
<evidence type="ECO:0000313" key="4">
    <source>
        <dbReference type="EMBL" id="KAL3756444.1"/>
    </source>
</evidence>
<organism evidence="4 5">
    <name type="scientific">Discostella pseudostelligera</name>
    <dbReference type="NCBI Taxonomy" id="259834"/>
    <lineage>
        <taxon>Eukaryota</taxon>
        <taxon>Sar</taxon>
        <taxon>Stramenopiles</taxon>
        <taxon>Ochrophyta</taxon>
        <taxon>Bacillariophyta</taxon>
        <taxon>Coscinodiscophyceae</taxon>
        <taxon>Thalassiosirophycidae</taxon>
        <taxon>Stephanodiscales</taxon>
        <taxon>Stephanodiscaceae</taxon>
        <taxon>Discostella</taxon>
    </lineage>
</organism>
<protein>
    <recommendedName>
        <fullName evidence="3">SGNH hydrolase-type esterase domain-containing protein</fullName>
    </recommendedName>
</protein>
<evidence type="ECO:0000256" key="1">
    <source>
        <dbReference type="SAM" id="MobiDB-lite"/>
    </source>
</evidence>
<reference evidence="4 5" key="1">
    <citation type="submission" date="2024-10" db="EMBL/GenBank/DDBJ databases">
        <title>Updated reference genomes for cyclostephanoid diatoms.</title>
        <authorList>
            <person name="Roberts W.R."/>
            <person name="Alverson A.J."/>
        </authorList>
    </citation>
    <scope>NUCLEOTIDE SEQUENCE [LARGE SCALE GENOMIC DNA]</scope>
    <source>
        <strain evidence="4 5">AJA232-27</strain>
    </source>
</reference>
<evidence type="ECO:0000313" key="5">
    <source>
        <dbReference type="Proteomes" id="UP001530293"/>
    </source>
</evidence>
<accession>A0ABD3LXJ5</accession>
<dbReference type="AlphaFoldDB" id="A0ABD3LXJ5"/>